<dbReference type="PROSITE" id="PS00108">
    <property type="entry name" value="PROTEIN_KINASE_ST"/>
    <property type="match status" value="1"/>
</dbReference>
<protein>
    <recommendedName>
        <fullName evidence="15">Protein kinase domain-containing protein</fullName>
    </recommendedName>
</protein>
<dbReference type="GO" id="GO:0004674">
    <property type="term" value="F:protein serine/threonine kinase activity"/>
    <property type="evidence" value="ECO:0007669"/>
    <property type="project" value="UniProtKB-KW"/>
</dbReference>
<evidence type="ECO:0000256" key="4">
    <source>
        <dbReference type="ARBA" id="ARBA00022692"/>
    </source>
</evidence>
<dbReference type="Gene3D" id="1.10.510.10">
    <property type="entry name" value="Transferase(Phosphotransferase) domain 1"/>
    <property type="match status" value="1"/>
</dbReference>
<keyword evidence="5" id="KW-0732">Signal</keyword>
<keyword evidence="3" id="KW-0808">Transferase</keyword>
<dbReference type="AlphaFoldDB" id="A0A803KUQ5"/>
<keyword evidence="8 13" id="KW-0067">ATP-binding</keyword>
<evidence type="ECO:0000256" key="5">
    <source>
        <dbReference type="ARBA" id="ARBA00022729"/>
    </source>
</evidence>
<evidence type="ECO:0000256" key="2">
    <source>
        <dbReference type="ARBA" id="ARBA00022527"/>
    </source>
</evidence>
<comment type="catalytic activity">
    <reaction evidence="12">
        <text>L-threonyl-[protein] + ATP = O-phospho-L-threonyl-[protein] + ADP + H(+)</text>
        <dbReference type="Rhea" id="RHEA:46608"/>
        <dbReference type="Rhea" id="RHEA-COMP:11060"/>
        <dbReference type="Rhea" id="RHEA-COMP:11605"/>
        <dbReference type="ChEBI" id="CHEBI:15378"/>
        <dbReference type="ChEBI" id="CHEBI:30013"/>
        <dbReference type="ChEBI" id="CHEBI:30616"/>
        <dbReference type="ChEBI" id="CHEBI:61977"/>
        <dbReference type="ChEBI" id="CHEBI:456216"/>
    </reaction>
</comment>
<organism evidence="16 17">
    <name type="scientific">Chenopodium quinoa</name>
    <name type="common">Quinoa</name>
    <dbReference type="NCBI Taxonomy" id="63459"/>
    <lineage>
        <taxon>Eukaryota</taxon>
        <taxon>Viridiplantae</taxon>
        <taxon>Streptophyta</taxon>
        <taxon>Embryophyta</taxon>
        <taxon>Tracheophyta</taxon>
        <taxon>Spermatophyta</taxon>
        <taxon>Magnoliopsida</taxon>
        <taxon>eudicotyledons</taxon>
        <taxon>Gunneridae</taxon>
        <taxon>Pentapetalae</taxon>
        <taxon>Caryophyllales</taxon>
        <taxon>Chenopodiaceae</taxon>
        <taxon>Chenopodioideae</taxon>
        <taxon>Atripliceae</taxon>
        <taxon>Chenopodium</taxon>
    </lineage>
</organism>
<dbReference type="Gene3D" id="3.30.200.20">
    <property type="entry name" value="Phosphorylase Kinase, domain 1"/>
    <property type="match status" value="1"/>
</dbReference>
<comment type="subcellular location">
    <subcellularLocation>
        <location evidence="1">Membrane</location>
        <topology evidence="1">Single-pass type I membrane protein</topology>
    </subcellularLocation>
</comment>
<proteinExistence type="inferred from homology"/>
<dbReference type="InterPro" id="IPR008271">
    <property type="entry name" value="Ser/Thr_kinase_AS"/>
</dbReference>
<evidence type="ECO:0000256" key="3">
    <source>
        <dbReference type="ARBA" id="ARBA00022679"/>
    </source>
</evidence>
<evidence type="ECO:0000256" key="10">
    <source>
        <dbReference type="ARBA" id="ARBA00023136"/>
    </source>
</evidence>
<dbReference type="InterPro" id="IPR011009">
    <property type="entry name" value="Kinase-like_dom_sf"/>
</dbReference>
<evidence type="ECO:0000259" key="15">
    <source>
        <dbReference type="PROSITE" id="PS50011"/>
    </source>
</evidence>
<feature type="binding site" evidence="13">
    <location>
        <position position="40"/>
    </location>
    <ligand>
        <name>ATP</name>
        <dbReference type="ChEBI" id="CHEBI:30616"/>
    </ligand>
</feature>
<keyword evidence="10" id="KW-0472">Membrane</keyword>
<keyword evidence="6 13" id="KW-0547">Nucleotide-binding</keyword>
<keyword evidence="17" id="KW-1185">Reference proteome</keyword>
<evidence type="ECO:0000256" key="13">
    <source>
        <dbReference type="PROSITE-ProRule" id="PRU10141"/>
    </source>
</evidence>
<keyword evidence="7" id="KW-0418">Kinase</keyword>
<dbReference type="GO" id="GO:0005886">
    <property type="term" value="C:plasma membrane"/>
    <property type="evidence" value="ECO:0007669"/>
    <property type="project" value="TreeGrafter"/>
</dbReference>
<name>A0A803KUQ5_CHEQI</name>
<dbReference type="FunFam" id="3.30.200.20:FF:000043">
    <property type="entry name" value="Wall-associated receptor kinase 2"/>
    <property type="match status" value="1"/>
</dbReference>
<feature type="domain" description="Protein kinase" evidence="15">
    <location>
        <begin position="11"/>
        <end position="284"/>
    </location>
</feature>
<dbReference type="PANTHER" id="PTHR27005">
    <property type="entry name" value="WALL-ASSOCIATED RECEPTOR KINASE-LIKE 21"/>
    <property type="match status" value="1"/>
</dbReference>
<evidence type="ECO:0000256" key="11">
    <source>
        <dbReference type="ARBA" id="ARBA00047558"/>
    </source>
</evidence>
<dbReference type="InterPro" id="IPR017441">
    <property type="entry name" value="Protein_kinase_ATP_BS"/>
</dbReference>
<keyword evidence="4" id="KW-0812">Transmembrane</keyword>
<evidence type="ECO:0000313" key="17">
    <source>
        <dbReference type="Proteomes" id="UP000596660"/>
    </source>
</evidence>
<keyword evidence="9" id="KW-1133">Transmembrane helix</keyword>
<dbReference type="CDD" id="cd14066">
    <property type="entry name" value="STKc_IRAK"/>
    <property type="match status" value="1"/>
</dbReference>
<reference evidence="16" key="2">
    <citation type="submission" date="2021-03" db="UniProtKB">
        <authorList>
            <consortium name="EnsemblPlants"/>
        </authorList>
    </citation>
    <scope>IDENTIFICATION</scope>
</reference>
<dbReference type="OMA" id="IMDVRIR"/>
<evidence type="ECO:0000256" key="7">
    <source>
        <dbReference type="ARBA" id="ARBA00022777"/>
    </source>
</evidence>
<comment type="similarity">
    <text evidence="14">Belongs to the protein kinase superfamily.</text>
</comment>
<reference evidence="16" key="1">
    <citation type="journal article" date="2017" name="Nature">
        <title>The genome of Chenopodium quinoa.</title>
        <authorList>
            <person name="Jarvis D.E."/>
            <person name="Ho Y.S."/>
            <person name="Lightfoot D.J."/>
            <person name="Schmoeckel S.M."/>
            <person name="Li B."/>
            <person name="Borm T.J.A."/>
            <person name="Ohyanagi H."/>
            <person name="Mineta K."/>
            <person name="Michell C.T."/>
            <person name="Saber N."/>
            <person name="Kharbatia N.M."/>
            <person name="Rupper R.R."/>
            <person name="Sharp A.R."/>
            <person name="Dally N."/>
            <person name="Boughton B.A."/>
            <person name="Woo Y.H."/>
            <person name="Gao G."/>
            <person name="Schijlen E.G.W.M."/>
            <person name="Guo X."/>
            <person name="Momin A.A."/>
            <person name="Negrao S."/>
            <person name="Al-Babili S."/>
            <person name="Gehring C."/>
            <person name="Roessner U."/>
            <person name="Jung C."/>
            <person name="Murphy K."/>
            <person name="Arold S.T."/>
            <person name="Gojobori T."/>
            <person name="van der Linden C.G."/>
            <person name="van Loo E.N."/>
            <person name="Jellen E.N."/>
            <person name="Maughan P.J."/>
            <person name="Tester M."/>
        </authorList>
    </citation>
    <scope>NUCLEOTIDE SEQUENCE [LARGE SCALE GENOMIC DNA]</scope>
    <source>
        <strain evidence="16">cv. PI 614886</strain>
    </source>
</reference>
<sequence length="334" mass="37448">MDELEKATDHFNEDRILGQGGHGTVYKGMLGEGRIIAVKKSNKLEEGQREEFINEVVIMSQINHRNILKLLGCCLETDVPLLVYEFIPNGTLSHHIHNPSEEFPITWKMRLQIASDSARALAYLHSSTSTLIFHRDIKSSNILLDDKYRAKLSDFGTSRSVAIDQTHVVTRVMGTFGYMDPEYFQSHQFTEKSDVYSFGVVLVELLTGQKAVRAASEEDRSLTSWFLSHMENSCVLDIIDSQILPEGSKEEFLAIADLAKRCLSLDGKKRPTMKEVLLEIEGVLSLHVPQKSDLVKPTTEQVFVGTSKSVSSSSFSLESRALDSTELSLSFNSR</sequence>
<dbReference type="GO" id="GO:0007166">
    <property type="term" value="P:cell surface receptor signaling pathway"/>
    <property type="evidence" value="ECO:0007669"/>
    <property type="project" value="InterPro"/>
</dbReference>
<dbReference type="InterPro" id="IPR000719">
    <property type="entry name" value="Prot_kinase_dom"/>
</dbReference>
<evidence type="ECO:0000313" key="16">
    <source>
        <dbReference type="EnsemblPlants" id="AUR62002763-RA:cds"/>
    </source>
</evidence>
<dbReference type="SMART" id="SM00220">
    <property type="entry name" value="S_TKc"/>
    <property type="match status" value="1"/>
</dbReference>
<dbReference type="Proteomes" id="UP000596660">
    <property type="component" value="Unplaced"/>
</dbReference>
<dbReference type="FunFam" id="1.10.510.10:FF:000084">
    <property type="entry name" value="Wall-associated receptor kinase 2"/>
    <property type="match status" value="1"/>
</dbReference>
<accession>A0A803KUQ5</accession>
<dbReference type="InterPro" id="IPR045274">
    <property type="entry name" value="WAK-like"/>
</dbReference>
<evidence type="ECO:0000256" key="14">
    <source>
        <dbReference type="RuleBase" id="RU000304"/>
    </source>
</evidence>
<evidence type="ECO:0000256" key="1">
    <source>
        <dbReference type="ARBA" id="ARBA00004479"/>
    </source>
</evidence>
<dbReference type="GO" id="GO:0005524">
    <property type="term" value="F:ATP binding"/>
    <property type="evidence" value="ECO:0007669"/>
    <property type="project" value="UniProtKB-UniRule"/>
</dbReference>
<dbReference type="PANTHER" id="PTHR27005:SF521">
    <property type="entry name" value="WALL-ASSOCIATED RECEPTOR KINASE-LIKE 6"/>
    <property type="match status" value="1"/>
</dbReference>
<keyword evidence="2 14" id="KW-0723">Serine/threonine-protein kinase</keyword>
<evidence type="ECO:0000256" key="8">
    <source>
        <dbReference type="ARBA" id="ARBA00022840"/>
    </source>
</evidence>
<evidence type="ECO:0000256" key="12">
    <source>
        <dbReference type="ARBA" id="ARBA00047951"/>
    </source>
</evidence>
<dbReference type="SUPFAM" id="SSF56112">
    <property type="entry name" value="Protein kinase-like (PK-like)"/>
    <property type="match status" value="1"/>
</dbReference>
<comment type="catalytic activity">
    <reaction evidence="11">
        <text>L-seryl-[protein] + ATP = O-phospho-L-seryl-[protein] + ADP + H(+)</text>
        <dbReference type="Rhea" id="RHEA:17989"/>
        <dbReference type="Rhea" id="RHEA-COMP:9863"/>
        <dbReference type="Rhea" id="RHEA-COMP:11604"/>
        <dbReference type="ChEBI" id="CHEBI:15378"/>
        <dbReference type="ChEBI" id="CHEBI:29999"/>
        <dbReference type="ChEBI" id="CHEBI:30616"/>
        <dbReference type="ChEBI" id="CHEBI:83421"/>
        <dbReference type="ChEBI" id="CHEBI:456216"/>
    </reaction>
</comment>
<dbReference type="Gramene" id="AUR62002763-RA">
    <property type="protein sequence ID" value="AUR62002763-RA:cds"/>
    <property type="gene ID" value="AUR62002763"/>
</dbReference>
<dbReference type="EnsemblPlants" id="AUR62002763-RA">
    <property type="protein sequence ID" value="AUR62002763-RA:cds"/>
    <property type="gene ID" value="AUR62002763"/>
</dbReference>
<dbReference type="PROSITE" id="PS00107">
    <property type="entry name" value="PROTEIN_KINASE_ATP"/>
    <property type="match status" value="1"/>
</dbReference>
<evidence type="ECO:0000256" key="9">
    <source>
        <dbReference type="ARBA" id="ARBA00022989"/>
    </source>
</evidence>
<dbReference type="Pfam" id="PF00069">
    <property type="entry name" value="Pkinase"/>
    <property type="match status" value="1"/>
</dbReference>
<dbReference type="PROSITE" id="PS50011">
    <property type="entry name" value="PROTEIN_KINASE_DOM"/>
    <property type="match status" value="1"/>
</dbReference>
<evidence type="ECO:0000256" key="6">
    <source>
        <dbReference type="ARBA" id="ARBA00022741"/>
    </source>
</evidence>